<keyword evidence="3" id="KW-0732">Signal</keyword>
<reference evidence="5 6" key="1">
    <citation type="journal article" date="2019" name="Mar. Drugs">
        <title>Comparative Genomics and CAZyme Genome Repertoires of Marine Zobellia amurskyensis KMM 3526(T) and Zobellia laminariae KMM 3676(T).</title>
        <authorList>
            <person name="Chernysheva N."/>
            <person name="Bystritskaya E."/>
            <person name="Stenkova A."/>
            <person name="Golovkin I."/>
            <person name="Nedashkovskaya O."/>
            <person name="Isaeva M."/>
        </authorList>
    </citation>
    <scope>NUCLEOTIDE SEQUENCE [LARGE SCALE GENOMIC DNA]</scope>
    <source>
        <strain evidence="5 6">KMM 3526</strain>
    </source>
</reference>
<comment type="subcellular location">
    <subcellularLocation>
        <location evidence="1">Membrane</location>
    </subcellularLocation>
</comment>
<evidence type="ECO:0000256" key="2">
    <source>
        <dbReference type="ARBA" id="ARBA00023136"/>
    </source>
</evidence>
<feature type="signal peptide" evidence="3">
    <location>
        <begin position="1"/>
        <end position="24"/>
    </location>
</feature>
<feature type="domain" description="Bacterial surface antigen (D15)" evidence="4">
    <location>
        <begin position="80"/>
        <end position="362"/>
    </location>
</feature>
<evidence type="ECO:0000313" key="5">
    <source>
        <dbReference type="EMBL" id="MUH36118.1"/>
    </source>
</evidence>
<dbReference type="Proteomes" id="UP000540519">
    <property type="component" value="Unassembled WGS sequence"/>
</dbReference>
<accession>A0A7X2ZTI7</accession>
<dbReference type="GO" id="GO:0019867">
    <property type="term" value="C:outer membrane"/>
    <property type="evidence" value="ECO:0007669"/>
    <property type="project" value="InterPro"/>
</dbReference>
<gene>
    <name evidence="5" type="ORF">D9O36_09715</name>
</gene>
<proteinExistence type="predicted"/>
<evidence type="ECO:0000313" key="6">
    <source>
        <dbReference type="Proteomes" id="UP000540519"/>
    </source>
</evidence>
<dbReference type="InterPro" id="IPR000184">
    <property type="entry name" value="Bac_surfAg_D15"/>
</dbReference>
<evidence type="ECO:0000256" key="3">
    <source>
        <dbReference type="SAM" id="SignalP"/>
    </source>
</evidence>
<dbReference type="AlphaFoldDB" id="A0A7X2ZTI7"/>
<evidence type="ECO:0000259" key="4">
    <source>
        <dbReference type="Pfam" id="PF01103"/>
    </source>
</evidence>
<keyword evidence="6" id="KW-1185">Reference proteome</keyword>
<comment type="caution">
    <text evidence="5">The sequence shown here is derived from an EMBL/GenBank/DDBJ whole genome shotgun (WGS) entry which is preliminary data.</text>
</comment>
<evidence type="ECO:0000256" key="1">
    <source>
        <dbReference type="ARBA" id="ARBA00004370"/>
    </source>
</evidence>
<keyword evidence="2" id="KW-0472">Membrane</keyword>
<dbReference type="Pfam" id="PF01103">
    <property type="entry name" value="Omp85"/>
    <property type="match status" value="1"/>
</dbReference>
<feature type="chain" id="PRO_5031028972" description="Bacterial surface antigen (D15) domain-containing protein" evidence="3">
    <location>
        <begin position="25"/>
        <end position="366"/>
    </location>
</feature>
<organism evidence="5 6">
    <name type="scientific">Zobellia amurskyensis</name>
    <dbReference type="NCBI Taxonomy" id="248905"/>
    <lineage>
        <taxon>Bacteria</taxon>
        <taxon>Pseudomonadati</taxon>
        <taxon>Bacteroidota</taxon>
        <taxon>Flavobacteriia</taxon>
        <taxon>Flavobacteriales</taxon>
        <taxon>Flavobacteriaceae</taxon>
        <taxon>Zobellia</taxon>
    </lineage>
</organism>
<dbReference type="EMBL" id="RCNR01000014">
    <property type="protein sequence ID" value="MUH36118.1"/>
    <property type="molecule type" value="Genomic_DNA"/>
</dbReference>
<dbReference type="Gene3D" id="2.40.160.50">
    <property type="entry name" value="membrane protein fhac: a member of the omp85/tpsb transporter family"/>
    <property type="match status" value="1"/>
</dbReference>
<sequence>MTNLNRIFPLVLLCFCMSSITAQKKANTSQDSIVKHLKISAFPVAFYTPETAFGFGGIGIANFWLKNEKRETRPSSVQLGISYTTKSQFLLYMPFEFYKDEEKWRVLGELGFYKYFYNFYGVGIDSKEEDEETYEVTFPRARLALMREVWPNLSLGLGYEFDNFSSLRIEDGGVLEASDVPGKQDGTISNIGLQAFYDTRDNIFFPTKGFYIQANVFTSSKILGSSFQYSKFELDNRFYQKVGKKQVVAANVFLGGSSKSTPFYDLFYLGSNRTRGINNRRFQDNSELSMALEYRFPVAGRFGGAVFGSTGTVAPAFKDLFSSAYKNAAGIGVRYIINKRDGVRIRADYGMSSEGGNFYFTIKEAF</sequence>
<name>A0A7X2ZTI7_9FLAO</name>
<protein>
    <recommendedName>
        <fullName evidence="4">Bacterial surface antigen (D15) domain-containing protein</fullName>
    </recommendedName>
</protein>
<dbReference type="OrthoDB" id="9771071at2"/>